<dbReference type="PANTHER" id="PTHR13173:SF10">
    <property type="entry name" value="WW DOMAIN-BINDING PROTEIN 4"/>
    <property type="match status" value="1"/>
</dbReference>
<dbReference type="HOGENOM" id="CLU_051534_0_0_1"/>
<evidence type="ECO:0000313" key="7">
    <source>
        <dbReference type="EnsemblFungi" id="EJT74806"/>
    </source>
</evidence>
<dbReference type="eggNOG" id="KOG0150">
    <property type="taxonomic scope" value="Eukaryota"/>
</dbReference>
<evidence type="ECO:0000313" key="8">
    <source>
        <dbReference type="Proteomes" id="UP000006039"/>
    </source>
</evidence>
<reference evidence="6" key="2">
    <citation type="submission" date="2010-07" db="EMBL/GenBank/DDBJ databases">
        <authorList>
            <consortium name="The Broad Institute Genome Sequencing Platform"/>
            <consortium name="Broad Institute Genome Sequencing Center for Infectious Disease"/>
            <person name="Ma L.-J."/>
            <person name="Dead R."/>
            <person name="Young S."/>
            <person name="Zeng Q."/>
            <person name="Koehrsen M."/>
            <person name="Alvarado L."/>
            <person name="Berlin A."/>
            <person name="Chapman S.B."/>
            <person name="Chen Z."/>
            <person name="Freedman E."/>
            <person name="Gellesch M."/>
            <person name="Goldberg J."/>
            <person name="Griggs A."/>
            <person name="Gujja S."/>
            <person name="Heilman E.R."/>
            <person name="Heiman D."/>
            <person name="Hepburn T."/>
            <person name="Howarth C."/>
            <person name="Jen D."/>
            <person name="Larson L."/>
            <person name="Mehta T."/>
            <person name="Neiman D."/>
            <person name="Pearson M."/>
            <person name="Roberts A."/>
            <person name="Saif S."/>
            <person name="Shea T."/>
            <person name="Shenoy N."/>
            <person name="Sisk P."/>
            <person name="Stolte C."/>
            <person name="Sykes S."/>
            <person name="Walk T."/>
            <person name="White J."/>
            <person name="Yandava C."/>
            <person name="Haas B."/>
            <person name="Nusbaum C."/>
            <person name="Birren B."/>
        </authorList>
    </citation>
    <scope>NUCLEOTIDE SEQUENCE</scope>
    <source>
        <strain evidence="6">R3-111a-1</strain>
    </source>
</reference>
<dbReference type="EnsemblFungi" id="EJT74806">
    <property type="protein sequence ID" value="EJT74806"/>
    <property type="gene ID" value="GGTG_08644"/>
</dbReference>
<evidence type="ECO:0000256" key="2">
    <source>
        <dbReference type="ARBA" id="ARBA00022771"/>
    </source>
</evidence>
<dbReference type="AlphaFoldDB" id="J3P558"/>
<dbReference type="PANTHER" id="PTHR13173">
    <property type="entry name" value="WW DOMAIN BINDING PROTEIN 4"/>
    <property type="match status" value="1"/>
</dbReference>
<reference evidence="7" key="4">
    <citation type="journal article" date="2015" name="G3 (Bethesda)">
        <title>Genome sequences of three phytopathogenic species of the Magnaporthaceae family of fungi.</title>
        <authorList>
            <person name="Okagaki L.H."/>
            <person name="Nunes C.C."/>
            <person name="Sailsbery J."/>
            <person name="Clay B."/>
            <person name="Brown D."/>
            <person name="John T."/>
            <person name="Oh Y."/>
            <person name="Young N."/>
            <person name="Fitzgerald M."/>
            <person name="Haas B.J."/>
            <person name="Zeng Q."/>
            <person name="Young S."/>
            <person name="Adiconis X."/>
            <person name="Fan L."/>
            <person name="Levin J.Z."/>
            <person name="Mitchell T.K."/>
            <person name="Okubara P.A."/>
            <person name="Farman M.L."/>
            <person name="Kohn L.M."/>
            <person name="Birren B."/>
            <person name="Ma L.-J."/>
            <person name="Dean R.A."/>
        </authorList>
    </citation>
    <scope>NUCLEOTIDE SEQUENCE</scope>
    <source>
        <strain evidence="7">R3-111a-1</strain>
    </source>
</reference>
<dbReference type="GeneID" id="20349102"/>
<keyword evidence="1" id="KW-0479">Metal-binding</keyword>
<evidence type="ECO:0000256" key="3">
    <source>
        <dbReference type="ARBA" id="ARBA00022833"/>
    </source>
</evidence>
<reference evidence="7" key="5">
    <citation type="submission" date="2018-04" db="UniProtKB">
        <authorList>
            <consortium name="EnsemblFungi"/>
        </authorList>
    </citation>
    <scope>IDENTIFICATION</scope>
    <source>
        <strain evidence="7">R3-111a-1</strain>
    </source>
</reference>
<dbReference type="STRING" id="644352.J3P558"/>
<feature type="compositionally biased region" description="Basic and acidic residues" evidence="4">
    <location>
        <begin position="30"/>
        <end position="67"/>
    </location>
</feature>
<dbReference type="VEuPathDB" id="FungiDB:GGTG_08644"/>
<dbReference type="GO" id="GO:0071011">
    <property type="term" value="C:precatalytic spliceosome"/>
    <property type="evidence" value="ECO:0007669"/>
    <property type="project" value="TreeGrafter"/>
</dbReference>
<evidence type="ECO:0000256" key="4">
    <source>
        <dbReference type="SAM" id="MobiDB-lite"/>
    </source>
</evidence>
<dbReference type="EMBL" id="GL385398">
    <property type="protein sequence ID" value="EJT74806.1"/>
    <property type="molecule type" value="Genomic_DNA"/>
</dbReference>
<dbReference type="SUPFAM" id="SSF57667">
    <property type="entry name" value="beta-beta-alpha zinc fingers"/>
    <property type="match status" value="1"/>
</dbReference>
<feature type="compositionally biased region" description="Basic and acidic residues" evidence="4">
    <location>
        <begin position="241"/>
        <end position="258"/>
    </location>
</feature>
<dbReference type="RefSeq" id="XP_009224750.1">
    <property type="nucleotide sequence ID" value="XM_009226486.1"/>
</dbReference>
<keyword evidence="8" id="KW-1185">Reference proteome</keyword>
<keyword evidence="3" id="KW-0862">Zinc</keyword>
<reference evidence="8" key="1">
    <citation type="submission" date="2010-07" db="EMBL/GenBank/DDBJ databases">
        <title>The genome sequence of Gaeumannomyces graminis var. tritici strain R3-111a-1.</title>
        <authorList>
            <consortium name="The Broad Institute Genome Sequencing Platform"/>
            <person name="Ma L.-J."/>
            <person name="Dead R."/>
            <person name="Young S."/>
            <person name="Zeng Q."/>
            <person name="Koehrsen M."/>
            <person name="Alvarado L."/>
            <person name="Berlin A."/>
            <person name="Chapman S.B."/>
            <person name="Chen Z."/>
            <person name="Freedman E."/>
            <person name="Gellesch M."/>
            <person name="Goldberg J."/>
            <person name="Griggs A."/>
            <person name="Gujja S."/>
            <person name="Heilman E.R."/>
            <person name="Heiman D."/>
            <person name="Hepburn T."/>
            <person name="Howarth C."/>
            <person name="Jen D."/>
            <person name="Larson L."/>
            <person name="Mehta T."/>
            <person name="Neiman D."/>
            <person name="Pearson M."/>
            <person name="Roberts A."/>
            <person name="Saif S."/>
            <person name="Shea T."/>
            <person name="Shenoy N."/>
            <person name="Sisk P."/>
            <person name="Stolte C."/>
            <person name="Sykes S."/>
            <person name="Walk T."/>
            <person name="White J."/>
            <person name="Yandava C."/>
            <person name="Haas B."/>
            <person name="Nusbaum C."/>
            <person name="Birren B."/>
        </authorList>
    </citation>
    <scope>NUCLEOTIDE SEQUENCE [LARGE SCALE GENOMIC DNA]</scope>
    <source>
        <strain evidence="8">R3-111a-1</strain>
    </source>
</reference>
<feature type="compositionally biased region" description="Basic residues" evidence="4">
    <location>
        <begin position="307"/>
        <end position="318"/>
    </location>
</feature>
<accession>J3P558</accession>
<feature type="compositionally biased region" description="Basic and acidic residues" evidence="4">
    <location>
        <begin position="176"/>
        <end position="185"/>
    </location>
</feature>
<name>J3P558_GAET3</name>
<sequence>MAEYWKSTPRYWCKHCSMYVRDTKLDRANHEATGKHRGGVERALRDLHRGHERDEREKERARREIERLNGVVGGGGPSSSDAAGASKPRTGPPPPPTTPQSQPQQQQQGGAAAGLSKEQRQAQLEQLVAMGVSIPDELRADMAMAGDWTVTKVRVVDRDGNGGAGKPATDTAGVRGKRERDKTGDEVEAEEAAEGLFKRPRRWGRGDAKAVGGAEDAELEALLGGDVVVIKKTEGDDDEDGKSAIKKEDGGGVKREDGAAAAAAAAPVKKEEQPADVAPVKDEPRDEESGIGESVPGDAGAAPAVMFKKRKPKNIRQR</sequence>
<reference evidence="6" key="3">
    <citation type="submission" date="2010-09" db="EMBL/GenBank/DDBJ databases">
        <title>Annotation of Gaeumannomyces graminis var. tritici R3-111a-1.</title>
        <authorList>
            <consortium name="The Broad Institute Genome Sequencing Platform"/>
            <person name="Ma L.-J."/>
            <person name="Dead R."/>
            <person name="Young S.K."/>
            <person name="Zeng Q."/>
            <person name="Gargeya S."/>
            <person name="Fitzgerald M."/>
            <person name="Haas B."/>
            <person name="Abouelleil A."/>
            <person name="Alvarado L."/>
            <person name="Arachchi H.M."/>
            <person name="Berlin A."/>
            <person name="Brown A."/>
            <person name="Chapman S.B."/>
            <person name="Chen Z."/>
            <person name="Dunbar C."/>
            <person name="Freedman E."/>
            <person name="Gearin G."/>
            <person name="Gellesch M."/>
            <person name="Goldberg J."/>
            <person name="Griggs A."/>
            <person name="Gujja S."/>
            <person name="Heiman D."/>
            <person name="Howarth C."/>
            <person name="Larson L."/>
            <person name="Lui A."/>
            <person name="MacDonald P.J.P."/>
            <person name="Mehta T."/>
            <person name="Montmayeur A."/>
            <person name="Murphy C."/>
            <person name="Neiman D."/>
            <person name="Pearson M."/>
            <person name="Priest M."/>
            <person name="Roberts A."/>
            <person name="Saif S."/>
            <person name="Shea T."/>
            <person name="Shenoy N."/>
            <person name="Sisk P."/>
            <person name="Stolte C."/>
            <person name="Sykes S."/>
            <person name="Yandava C."/>
            <person name="Wortman J."/>
            <person name="Nusbaum C."/>
            <person name="Birren B."/>
        </authorList>
    </citation>
    <scope>NUCLEOTIDE SEQUENCE</scope>
    <source>
        <strain evidence="6">R3-111a-1</strain>
    </source>
</reference>
<evidence type="ECO:0000256" key="1">
    <source>
        <dbReference type="ARBA" id="ARBA00022723"/>
    </source>
</evidence>
<feature type="domain" description="U1-C C2H2-type zinc finger" evidence="5">
    <location>
        <begin position="9"/>
        <end position="38"/>
    </location>
</feature>
<organism evidence="6">
    <name type="scientific">Gaeumannomyces tritici (strain R3-111a-1)</name>
    <name type="common">Wheat and barley take-all root rot fungus</name>
    <name type="synonym">Gaeumannomyces graminis var. tritici</name>
    <dbReference type="NCBI Taxonomy" id="644352"/>
    <lineage>
        <taxon>Eukaryota</taxon>
        <taxon>Fungi</taxon>
        <taxon>Dikarya</taxon>
        <taxon>Ascomycota</taxon>
        <taxon>Pezizomycotina</taxon>
        <taxon>Sordariomycetes</taxon>
        <taxon>Sordariomycetidae</taxon>
        <taxon>Magnaporthales</taxon>
        <taxon>Magnaporthaceae</taxon>
        <taxon>Gaeumannomyces</taxon>
    </lineage>
</organism>
<evidence type="ECO:0000313" key="6">
    <source>
        <dbReference type="EMBL" id="EJT74806.1"/>
    </source>
</evidence>
<feature type="region of interest" description="Disordered" evidence="4">
    <location>
        <begin position="233"/>
        <end position="318"/>
    </location>
</feature>
<dbReference type="GO" id="GO:0000398">
    <property type="term" value="P:mRNA splicing, via spliceosome"/>
    <property type="evidence" value="ECO:0007669"/>
    <property type="project" value="InterPro"/>
</dbReference>
<feature type="compositionally biased region" description="Low complexity" evidence="4">
    <location>
        <begin position="99"/>
        <end position="110"/>
    </location>
</feature>
<dbReference type="InterPro" id="IPR036236">
    <property type="entry name" value="Znf_C2H2_sf"/>
</dbReference>
<feature type="compositionally biased region" description="Basic and acidic residues" evidence="4">
    <location>
        <begin position="268"/>
        <end position="288"/>
    </location>
</feature>
<dbReference type="InterPro" id="IPR040023">
    <property type="entry name" value="WBP4"/>
</dbReference>
<gene>
    <name evidence="7" type="primary">20349102</name>
    <name evidence="6" type="ORF">GGTG_08644</name>
</gene>
<evidence type="ECO:0000259" key="5">
    <source>
        <dbReference type="Pfam" id="PF06220"/>
    </source>
</evidence>
<dbReference type="OrthoDB" id="191651at2759"/>
<proteinExistence type="predicted"/>
<protein>
    <submittedName>
        <fullName evidence="6">U1 zinc finger domain-containing protein</fullName>
    </submittedName>
</protein>
<dbReference type="GO" id="GO:0008270">
    <property type="term" value="F:zinc ion binding"/>
    <property type="evidence" value="ECO:0007669"/>
    <property type="project" value="UniProtKB-KW"/>
</dbReference>
<dbReference type="InterPro" id="IPR013085">
    <property type="entry name" value="U1-CZ_Znf_C2H2"/>
</dbReference>
<dbReference type="Pfam" id="PF06220">
    <property type="entry name" value="zf-U1"/>
    <property type="match status" value="1"/>
</dbReference>
<keyword evidence="2" id="KW-0863">Zinc-finger</keyword>
<feature type="region of interest" description="Disordered" evidence="4">
    <location>
        <begin position="157"/>
        <end position="193"/>
    </location>
</feature>
<dbReference type="Proteomes" id="UP000006039">
    <property type="component" value="Unassembled WGS sequence"/>
</dbReference>
<dbReference type="GO" id="GO:0003723">
    <property type="term" value="F:RNA binding"/>
    <property type="evidence" value="ECO:0007669"/>
    <property type="project" value="TreeGrafter"/>
</dbReference>
<feature type="region of interest" description="Disordered" evidence="4">
    <location>
        <begin position="30"/>
        <end position="120"/>
    </location>
</feature>